<dbReference type="AlphaFoldDB" id="A0A4Y2WC40"/>
<dbReference type="SUPFAM" id="SSF54928">
    <property type="entry name" value="RNA-binding domain, RBD"/>
    <property type="match status" value="1"/>
</dbReference>
<dbReference type="InterPro" id="IPR011990">
    <property type="entry name" value="TPR-like_helical_dom_sf"/>
</dbReference>
<dbReference type="PANTHER" id="PTHR47678">
    <property type="entry name" value="TETRATRICOPEPTIDE REPEAT PROTEIN 31"/>
    <property type="match status" value="1"/>
</dbReference>
<dbReference type="GO" id="GO:0003676">
    <property type="term" value="F:nucleic acid binding"/>
    <property type="evidence" value="ECO:0007669"/>
    <property type="project" value="InterPro"/>
</dbReference>
<dbReference type="Gene3D" id="1.25.40.10">
    <property type="entry name" value="Tetratricopeptide repeat domain"/>
    <property type="match status" value="1"/>
</dbReference>
<dbReference type="SUPFAM" id="SSF48452">
    <property type="entry name" value="TPR-like"/>
    <property type="match status" value="1"/>
</dbReference>
<proteinExistence type="predicted"/>
<dbReference type="PANTHER" id="PTHR47678:SF4">
    <property type="entry name" value="SHOCK PROTEIN 70 (HSP70)-INTERACTING PROTEIN, PUTATIVE-RELATED"/>
    <property type="match status" value="1"/>
</dbReference>
<keyword evidence="2" id="KW-1185">Reference proteome</keyword>
<dbReference type="EMBL" id="BGPR01057925">
    <property type="protein sequence ID" value="GBO34128.1"/>
    <property type="molecule type" value="Genomic_DNA"/>
</dbReference>
<name>A0A4Y2WC40_ARAVE</name>
<accession>A0A4Y2WC40</accession>
<dbReference type="InterPro" id="IPR035979">
    <property type="entry name" value="RBD_domain_sf"/>
</dbReference>
<protein>
    <submittedName>
        <fullName evidence="1">Uncharacterized protein</fullName>
    </submittedName>
</protein>
<gene>
    <name evidence="1" type="ORF">AVEN_31984_1</name>
</gene>
<organism evidence="1 2">
    <name type="scientific">Araneus ventricosus</name>
    <name type="common">Orbweaver spider</name>
    <name type="synonym">Epeira ventricosa</name>
    <dbReference type="NCBI Taxonomy" id="182803"/>
    <lineage>
        <taxon>Eukaryota</taxon>
        <taxon>Metazoa</taxon>
        <taxon>Ecdysozoa</taxon>
        <taxon>Arthropoda</taxon>
        <taxon>Chelicerata</taxon>
        <taxon>Arachnida</taxon>
        <taxon>Araneae</taxon>
        <taxon>Araneomorphae</taxon>
        <taxon>Entelegynae</taxon>
        <taxon>Araneoidea</taxon>
        <taxon>Araneidae</taxon>
        <taxon>Araneus</taxon>
    </lineage>
</organism>
<sequence>AFKDAEKAIALSPAWPKGYFRKGRALLGLKKYALAEQCFVEVMKRDNDCVDAITELHKAKILQIMEKGYSKEHAEAAISNCSTVAEALNFLRVHGTSRLPERNDNDIFISDDESDVVWKAVNKPNVPQQAYDIKMDPNNPEGHNSLWIGNVQEDVTEKKLIQMFGNTSLYFGHPKYGFVQSPDHPAAICINGTKEKKNREKKENIRTAF</sequence>
<dbReference type="Proteomes" id="UP000499080">
    <property type="component" value="Unassembled WGS sequence"/>
</dbReference>
<dbReference type="OrthoDB" id="2017782at2759"/>
<reference evidence="1 2" key="1">
    <citation type="journal article" date="2019" name="Sci. Rep.">
        <title>Orb-weaving spider Araneus ventricosus genome elucidates the spidroin gene catalogue.</title>
        <authorList>
            <person name="Kono N."/>
            <person name="Nakamura H."/>
            <person name="Ohtoshi R."/>
            <person name="Moran D.A.P."/>
            <person name="Shinohara A."/>
            <person name="Yoshida Y."/>
            <person name="Fujiwara M."/>
            <person name="Mori M."/>
            <person name="Tomita M."/>
            <person name="Arakawa K."/>
        </authorList>
    </citation>
    <scope>NUCLEOTIDE SEQUENCE [LARGE SCALE GENOMIC DNA]</scope>
</reference>
<feature type="non-terminal residue" evidence="1">
    <location>
        <position position="1"/>
    </location>
</feature>
<evidence type="ECO:0000313" key="1">
    <source>
        <dbReference type="EMBL" id="GBO34128.1"/>
    </source>
</evidence>
<comment type="caution">
    <text evidence="1">The sequence shown here is derived from an EMBL/GenBank/DDBJ whole genome shotgun (WGS) entry which is preliminary data.</text>
</comment>
<evidence type="ECO:0000313" key="2">
    <source>
        <dbReference type="Proteomes" id="UP000499080"/>
    </source>
</evidence>